<keyword evidence="1" id="KW-0479">Metal-binding</keyword>
<dbReference type="GO" id="GO:0046872">
    <property type="term" value="F:metal ion binding"/>
    <property type="evidence" value="ECO:0007669"/>
    <property type="project" value="UniProtKB-KW"/>
</dbReference>
<evidence type="ECO:0000256" key="2">
    <source>
        <dbReference type="ARBA" id="ARBA00022801"/>
    </source>
</evidence>
<evidence type="ECO:0000313" key="4">
    <source>
        <dbReference type="EMBL" id="VCU70405.1"/>
    </source>
</evidence>
<dbReference type="InterPro" id="IPR017850">
    <property type="entry name" value="Alkaline_phosphatase_core_sf"/>
</dbReference>
<dbReference type="PANTHER" id="PTHR45953">
    <property type="entry name" value="IDURONATE 2-SULFATASE"/>
    <property type="match status" value="1"/>
</dbReference>
<reference evidence="4 5" key="1">
    <citation type="submission" date="2018-10" db="EMBL/GenBank/DDBJ databases">
        <authorList>
            <person name="Criscuolo A."/>
        </authorList>
    </citation>
    <scope>NUCLEOTIDE SEQUENCE [LARGE SCALE GENOMIC DNA]</scope>
    <source>
        <strain evidence="4">DnA1</strain>
    </source>
</reference>
<dbReference type="InterPro" id="IPR000917">
    <property type="entry name" value="Sulfatase_N"/>
</dbReference>
<evidence type="ECO:0000259" key="3">
    <source>
        <dbReference type="Pfam" id="PF00884"/>
    </source>
</evidence>
<dbReference type="EMBL" id="UWPJ01000018">
    <property type="protein sequence ID" value="VCU70405.1"/>
    <property type="molecule type" value="Genomic_DNA"/>
</dbReference>
<evidence type="ECO:0000313" key="5">
    <source>
        <dbReference type="Proteomes" id="UP000277294"/>
    </source>
</evidence>
<keyword evidence="2 4" id="KW-0378">Hydrolase</keyword>
<proteinExistence type="predicted"/>
<feature type="domain" description="Sulfatase N-terminal" evidence="3">
    <location>
        <begin position="20"/>
        <end position="103"/>
    </location>
</feature>
<dbReference type="GO" id="GO:0005737">
    <property type="term" value="C:cytoplasm"/>
    <property type="evidence" value="ECO:0007669"/>
    <property type="project" value="TreeGrafter"/>
</dbReference>
<evidence type="ECO:0000256" key="1">
    <source>
        <dbReference type="ARBA" id="ARBA00022723"/>
    </source>
</evidence>
<dbReference type="AlphaFoldDB" id="A0A3P4B5G2"/>
<dbReference type="RefSeq" id="WP_246013145.1">
    <property type="nucleotide sequence ID" value="NZ_UWPJ01000018.1"/>
</dbReference>
<organism evidence="4 5">
    <name type="scientific">Pigmentiphaga humi</name>
    <dbReference type="NCBI Taxonomy" id="2478468"/>
    <lineage>
        <taxon>Bacteria</taxon>
        <taxon>Pseudomonadati</taxon>
        <taxon>Pseudomonadota</taxon>
        <taxon>Betaproteobacteria</taxon>
        <taxon>Burkholderiales</taxon>
        <taxon>Alcaligenaceae</taxon>
        <taxon>Pigmentiphaga</taxon>
    </lineage>
</organism>
<keyword evidence="5" id="KW-1185">Reference proteome</keyword>
<accession>A0A3P4B5G2</accession>
<dbReference type="GO" id="GO:0004065">
    <property type="term" value="F:arylsulfatase activity"/>
    <property type="evidence" value="ECO:0007669"/>
    <property type="project" value="UniProtKB-EC"/>
</dbReference>
<dbReference type="EC" id="3.1.6.1" evidence="4"/>
<gene>
    <name evidence="4" type="ORF">PIGHUM_02477</name>
</gene>
<dbReference type="Pfam" id="PF00884">
    <property type="entry name" value="Sulfatase"/>
    <property type="match status" value="1"/>
</dbReference>
<name>A0A3P4B5G2_9BURK</name>
<dbReference type="Proteomes" id="UP000277294">
    <property type="component" value="Unassembled WGS sequence"/>
</dbReference>
<dbReference type="PANTHER" id="PTHR45953:SF1">
    <property type="entry name" value="IDURONATE 2-SULFATASE"/>
    <property type="match status" value="1"/>
</dbReference>
<protein>
    <submittedName>
        <fullName evidence="4">Arylsulfatase</fullName>
        <ecNumber evidence="4">3.1.6.1</ecNumber>
    </submittedName>
</protein>
<dbReference type="SUPFAM" id="SSF53649">
    <property type="entry name" value="Alkaline phosphatase-like"/>
    <property type="match status" value="1"/>
</dbReference>
<sequence>MRWLRRQRDEGKAVKHTAAIFACTEREAREALALNYGSISNIDCQIGRVMAAPERLSLADNTVVIFTSDHGDYLGDHQLMLKGPIHYRGLVRVPFIWRAPACAASTVSRARACSA</sequence>
<dbReference type="Gene3D" id="3.40.720.10">
    <property type="entry name" value="Alkaline Phosphatase, subunit A"/>
    <property type="match status" value="1"/>
</dbReference>